<dbReference type="PANTHER" id="PTHR10663:SF402">
    <property type="entry name" value="MIP16918P"/>
    <property type="match status" value="1"/>
</dbReference>
<dbReference type="PROSITE" id="PS50003">
    <property type="entry name" value="PH_DOMAIN"/>
    <property type="match status" value="1"/>
</dbReference>
<sequence>MTLNGFGNGTVVDSHIPMDVIRRRKEQLKKEIQEIREKIAQCEIEMSMIQSHSNDDRRHSNVKQWSAGKKHFNDNPKEGIRWLIENGLLQNTSEHTAAFLFNETGLSKRAIGDYLGEKDDFHIEVLKHFAHMHDFFSMDIVDALRRYLFTFILPGEAQKIDRIMEAFAQRYYECNPHIYASAEVCYIVSFAIIMLNTSLHNKSARLGGGPLTYEKFVNSLNETVARNQMPDQTIVKNIYDNIKNNELKFPDEDVNSTMPVFGSDSTVLKEGWLWKQDGYRMKLSLGGRVKNWKRRWFVITDGCLFYFESNLEVDSPRGVIPLVDVGIREIDDDRTKQFCLELFPLTGDKVKASKPAPGEIGKWIDGHHTVYRMSALSEDDRKDWIRALRIASQNQLPKQRLS</sequence>
<dbReference type="InterPro" id="IPR001849">
    <property type="entry name" value="PH_domain"/>
</dbReference>
<feature type="domain" description="PH" evidence="2">
    <location>
        <begin position="266"/>
        <end position="393"/>
    </location>
</feature>
<dbReference type="EMBL" id="CAJNOR010000853">
    <property type="protein sequence ID" value="CAF1021743.1"/>
    <property type="molecule type" value="Genomic_DNA"/>
</dbReference>
<dbReference type="InterPro" id="IPR023394">
    <property type="entry name" value="Sec7_C_sf"/>
</dbReference>
<feature type="coiled-coil region" evidence="1">
    <location>
        <begin position="18"/>
        <end position="45"/>
    </location>
</feature>
<evidence type="ECO:0000256" key="1">
    <source>
        <dbReference type="SAM" id="Coils"/>
    </source>
</evidence>
<feature type="domain" description="SEC7" evidence="3">
    <location>
        <begin position="54"/>
        <end position="245"/>
    </location>
</feature>
<protein>
    <submittedName>
        <fullName evidence="4">Uncharacterized protein</fullName>
    </submittedName>
</protein>
<dbReference type="Pfam" id="PF00169">
    <property type="entry name" value="PH"/>
    <property type="match status" value="1"/>
</dbReference>
<dbReference type="GO" id="GO:0005085">
    <property type="term" value="F:guanyl-nucleotide exchange factor activity"/>
    <property type="evidence" value="ECO:0007669"/>
    <property type="project" value="InterPro"/>
</dbReference>
<dbReference type="AlphaFoldDB" id="A0A814ICR1"/>
<dbReference type="SMART" id="SM00233">
    <property type="entry name" value="PH"/>
    <property type="match status" value="1"/>
</dbReference>
<dbReference type="SMART" id="SM00222">
    <property type="entry name" value="Sec7"/>
    <property type="match status" value="1"/>
</dbReference>
<name>A0A814ICR1_ADIRI</name>
<dbReference type="Pfam" id="PF01369">
    <property type="entry name" value="Sec7"/>
    <property type="match status" value="1"/>
</dbReference>
<dbReference type="Gene3D" id="2.30.29.30">
    <property type="entry name" value="Pleckstrin-homology domain (PH domain)/Phosphotyrosine-binding domain (PTB)"/>
    <property type="match status" value="1"/>
</dbReference>
<keyword evidence="1" id="KW-0175">Coiled coil</keyword>
<evidence type="ECO:0000313" key="4">
    <source>
        <dbReference type="EMBL" id="CAF1021743.1"/>
    </source>
</evidence>
<dbReference type="InterPro" id="IPR011993">
    <property type="entry name" value="PH-like_dom_sf"/>
</dbReference>
<keyword evidence="5" id="KW-1185">Reference proteome</keyword>
<evidence type="ECO:0000259" key="2">
    <source>
        <dbReference type="PROSITE" id="PS50003"/>
    </source>
</evidence>
<dbReference type="SUPFAM" id="SSF50729">
    <property type="entry name" value="PH domain-like"/>
    <property type="match status" value="1"/>
</dbReference>
<dbReference type="SUPFAM" id="SSF48425">
    <property type="entry name" value="Sec7 domain"/>
    <property type="match status" value="1"/>
</dbReference>
<proteinExistence type="predicted"/>
<comment type="caution">
    <text evidence="4">The sequence shown here is derived from an EMBL/GenBank/DDBJ whole genome shotgun (WGS) entry which is preliminary data.</text>
</comment>
<dbReference type="PROSITE" id="PS50190">
    <property type="entry name" value="SEC7"/>
    <property type="match status" value="1"/>
</dbReference>
<organism evidence="4 5">
    <name type="scientific">Adineta ricciae</name>
    <name type="common">Rotifer</name>
    <dbReference type="NCBI Taxonomy" id="249248"/>
    <lineage>
        <taxon>Eukaryota</taxon>
        <taxon>Metazoa</taxon>
        <taxon>Spiralia</taxon>
        <taxon>Gnathifera</taxon>
        <taxon>Rotifera</taxon>
        <taxon>Eurotatoria</taxon>
        <taxon>Bdelloidea</taxon>
        <taxon>Adinetida</taxon>
        <taxon>Adinetidae</taxon>
        <taxon>Adineta</taxon>
    </lineage>
</organism>
<dbReference type="Gene3D" id="1.10.1000.11">
    <property type="entry name" value="Arf Nucleotide-binding Site Opener,domain 2"/>
    <property type="match status" value="1"/>
</dbReference>
<accession>A0A814ICR1</accession>
<dbReference type="InterPro" id="IPR000904">
    <property type="entry name" value="Sec7_dom"/>
</dbReference>
<reference evidence="4" key="1">
    <citation type="submission" date="2021-02" db="EMBL/GenBank/DDBJ databases">
        <authorList>
            <person name="Nowell W R."/>
        </authorList>
    </citation>
    <scope>NUCLEOTIDE SEQUENCE</scope>
</reference>
<dbReference type="Gene3D" id="1.10.220.20">
    <property type="match status" value="1"/>
</dbReference>
<evidence type="ECO:0000313" key="5">
    <source>
        <dbReference type="Proteomes" id="UP000663828"/>
    </source>
</evidence>
<gene>
    <name evidence="4" type="ORF">XAT740_LOCUS14272</name>
</gene>
<dbReference type="Proteomes" id="UP000663828">
    <property type="component" value="Unassembled WGS sequence"/>
</dbReference>
<dbReference type="CDD" id="cd00171">
    <property type="entry name" value="Sec7"/>
    <property type="match status" value="1"/>
</dbReference>
<dbReference type="FunFam" id="1.10.1000.11:FF:000002">
    <property type="entry name" value="Cytohesin 1"/>
    <property type="match status" value="1"/>
</dbReference>
<dbReference type="InterPro" id="IPR035999">
    <property type="entry name" value="Sec7_dom_sf"/>
</dbReference>
<dbReference type="PANTHER" id="PTHR10663">
    <property type="entry name" value="GUANYL-NUCLEOTIDE EXCHANGE FACTOR"/>
    <property type="match status" value="1"/>
</dbReference>
<dbReference type="GO" id="GO:0032012">
    <property type="term" value="P:regulation of ARF protein signal transduction"/>
    <property type="evidence" value="ECO:0007669"/>
    <property type="project" value="InterPro"/>
</dbReference>
<evidence type="ECO:0000259" key="3">
    <source>
        <dbReference type="PROSITE" id="PS50190"/>
    </source>
</evidence>